<evidence type="ECO:0000313" key="2">
    <source>
        <dbReference type="Proteomes" id="UP000198287"/>
    </source>
</evidence>
<dbReference type="EMBL" id="LNIX01000034">
    <property type="protein sequence ID" value="OXA40306.1"/>
    <property type="molecule type" value="Genomic_DNA"/>
</dbReference>
<keyword evidence="2" id="KW-1185">Reference proteome</keyword>
<sequence length="263" mass="30306">MVAIVEIDREKIDLSRFKDDFETKVLHKKSGSQFLYPELQCKLVEWWGFYFGSVHKSRDRFLDNFDPLPPLGDPSEFSQHNITNPEEFNKLINHVPPERLWVKDKPLWEILIMENVTTERAHGQTLLIFRCSHVLGDGISILKMSANLLEMDIPVTKSMQNDFDSISSQVLRLLKMPYFFVSFVKNNSSTVNRIPPPNKRLLEIPEIVTKTMESMPMSGFKRVKDAYGVDHLSLLLAGVAFAIRQAYLDQGLKFDDEIKAGFI</sequence>
<evidence type="ECO:0000313" key="1">
    <source>
        <dbReference type="EMBL" id="OXA40306.1"/>
    </source>
</evidence>
<reference evidence="1 2" key="1">
    <citation type="submission" date="2015-12" db="EMBL/GenBank/DDBJ databases">
        <title>The genome of Folsomia candida.</title>
        <authorList>
            <person name="Faddeeva A."/>
            <person name="Derks M.F."/>
            <person name="Anvar Y."/>
            <person name="Smit S."/>
            <person name="Van Straalen N."/>
            <person name="Roelofs D."/>
        </authorList>
    </citation>
    <scope>NUCLEOTIDE SEQUENCE [LARGE SCALE GENOMIC DNA]</scope>
    <source>
        <strain evidence="1 2">VU population</strain>
        <tissue evidence="1">Whole body</tissue>
    </source>
</reference>
<dbReference type="Proteomes" id="UP000198287">
    <property type="component" value="Unassembled WGS sequence"/>
</dbReference>
<evidence type="ECO:0008006" key="3">
    <source>
        <dbReference type="Google" id="ProtNLM"/>
    </source>
</evidence>
<dbReference type="OrthoDB" id="619536at2759"/>
<protein>
    <recommendedName>
        <fullName evidence="3">Diacylglycerol O-acyltransferase</fullName>
    </recommendedName>
</protein>
<dbReference type="AlphaFoldDB" id="A0A226D7R4"/>
<accession>A0A226D7R4</accession>
<organism evidence="1 2">
    <name type="scientific">Folsomia candida</name>
    <name type="common">Springtail</name>
    <dbReference type="NCBI Taxonomy" id="158441"/>
    <lineage>
        <taxon>Eukaryota</taxon>
        <taxon>Metazoa</taxon>
        <taxon>Ecdysozoa</taxon>
        <taxon>Arthropoda</taxon>
        <taxon>Hexapoda</taxon>
        <taxon>Collembola</taxon>
        <taxon>Entomobryomorpha</taxon>
        <taxon>Isotomoidea</taxon>
        <taxon>Isotomidae</taxon>
        <taxon>Proisotominae</taxon>
        <taxon>Folsomia</taxon>
    </lineage>
</organism>
<gene>
    <name evidence="1" type="ORF">Fcan01_24957</name>
</gene>
<name>A0A226D7R4_FOLCA</name>
<comment type="caution">
    <text evidence="1">The sequence shown here is derived from an EMBL/GenBank/DDBJ whole genome shotgun (WGS) entry which is preliminary data.</text>
</comment>
<proteinExistence type="predicted"/>